<dbReference type="AlphaFoldDB" id="A0A1G9VP93"/>
<feature type="domain" description="AMIN-like" evidence="2">
    <location>
        <begin position="28"/>
        <end position="147"/>
    </location>
</feature>
<keyword evidence="1" id="KW-0732">Signal</keyword>
<proteinExistence type="predicted"/>
<feature type="signal peptide" evidence="1">
    <location>
        <begin position="1"/>
        <end position="23"/>
    </location>
</feature>
<evidence type="ECO:0000259" key="2">
    <source>
        <dbReference type="Pfam" id="PF24837"/>
    </source>
</evidence>
<evidence type="ECO:0000256" key="1">
    <source>
        <dbReference type="SAM" id="SignalP"/>
    </source>
</evidence>
<evidence type="ECO:0000313" key="3">
    <source>
        <dbReference type="EMBL" id="SDM74054.1"/>
    </source>
</evidence>
<dbReference type="Pfam" id="PF24837">
    <property type="entry name" value="AMIN-like"/>
    <property type="match status" value="1"/>
</dbReference>
<name>A0A1G9VP93_9PSEU</name>
<reference evidence="4" key="1">
    <citation type="submission" date="2016-10" db="EMBL/GenBank/DDBJ databases">
        <authorList>
            <person name="Varghese N."/>
            <person name="Submissions S."/>
        </authorList>
    </citation>
    <scope>NUCLEOTIDE SEQUENCE [LARGE SCALE GENOMIC DNA]</scope>
    <source>
        <strain evidence="4">DSM 44796</strain>
    </source>
</reference>
<dbReference type="RefSeq" id="WP_143028030.1">
    <property type="nucleotide sequence ID" value="NZ_FNET01000026.1"/>
</dbReference>
<sequence>MKRIVVALVAVGMAMSVVPAASAAEGNELTNIRTGRHDGFDRVVFDFNGPRPEVTAGRSSEPYHCGSGKPISANGDEFLDVTMQPANAHNYAGPRSFDTPGLLNVRSVTNTCDFEAHLGFSIGYAGQGRAYDISFLDNPTRVVVDVYSP</sequence>
<feature type="chain" id="PRO_5011667280" description="AMIN-like domain-containing protein" evidence="1">
    <location>
        <begin position="24"/>
        <end position="149"/>
    </location>
</feature>
<dbReference type="InterPro" id="IPR056303">
    <property type="entry name" value="AMIN-like"/>
</dbReference>
<accession>A0A1G9VP93</accession>
<dbReference type="EMBL" id="FNET01000026">
    <property type="protein sequence ID" value="SDM74054.1"/>
    <property type="molecule type" value="Genomic_DNA"/>
</dbReference>
<evidence type="ECO:0000313" key="4">
    <source>
        <dbReference type="Proteomes" id="UP000199682"/>
    </source>
</evidence>
<gene>
    <name evidence="3" type="ORF">SAMN04488074_12628</name>
</gene>
<organism evidence="3 4">
    <name type="scientific">Lentzea albidocapillata subsp. violacea</name>
    <dbReference type="NCBI Taxonomy" id="128104"/>
    <lineage>
        <taxon>Bacteria</taxon>
        <taxon>Bacillati</taxon>
        <taxon>Actinomycetota</taxon>
        <taxon>Actinomycetes</taxon>
        <taxon>Pseudonocardiales</taxon>
        <taxon>Pseudonocardiaceae</taxon>
        <taxon>Lentzea</taxon>
    </lineage>
</organism>
<protein>
    <recommendedName>
        <fullName evidence="2">AMIN-like domain-containing protein</fullName>
    </recommendedName>
</protein>
<dbReference type="Proteomes" id="UP000199682">
    <property type="component" value="Unassembled WGS sequence"/>
</dbReference>